<dbReference type="GO" id="GO:0003723">
    <property type="term" value="F:RNA binding"/>
    <property type="evidence" value="ECO:0007669"/>
    <property type="project" value="TreeGrafter"/>
</dbReference>
<dbReference type="GO" id="GO:0004540">
    <property type="term" value="F:RNA nuclease activity"/>
    <property type="evidence" value="ECO:0007669"/>
    <property type="project" value="TreeGrafter"/>
</dbReference>
<dbReference type="AlphaFoldDB" id="A0A0B7K779"/>
<dbReference type="PRINTS" id="PR01415">
    <property type="entry name" value="ANKYRIN"/>
</dbReference>
<sequence length="635" mass="68482">MSLLTLPNELLETILDFVPSNADLSSLCATHSTIFSAAVVHLYERNHLYENGSAVTWAVKNEQLETVQRATSVGVDIVRLHHLTRAAAFGQFDIFQCLWDAKASYGGFHNLNRDEDGGCPLLAGVTAGNYRIVKTLLDTERVNVEARDASSLTPLHIAAQNANDKLVKLLLEHGADPMACDRQGRVPLAMAAAPHNTPTVAVTRSRDSIMQCLILLLGYGAKLEYKEGGGETALYAAAASGQCDAVHVLAGFNADVNSTDGTGHTALHTTSLYLGKLEMTRMLLFHGADPNILNWDRQNALWMTRMTKEPAQIAEFLLQNGAKMVVDIRRKTPLHNAGAVGSADLVSVLMSHGADIHALDMNDSTPLHTAVVEPSSSAVIKRLIQYGANVEAKNNRGETPLACAMEHQPAHVIEYMLQKGSDPKAMTRSGAPVLFEAVRRESVELIKILIHYGADLRAVNAEGQGLVQCACKTGNPALVKFLLSIGTEFNTADKKDCTALMTAVKTESVPIISMLLKMGANVSTADKTKTTAMHLAAQRGSVVVTDMLLRHHAPINPKDSQRQTPLSIAAAAGDAKLVEFLLQNDADYNIADSKGNTPLKLAMEKDHEEVVDLLVIKGATIRSAGLKGSMRSFLR</sequence>
<dbReference type="Gene3D" id="1.25.40.20">
    <property type="entry name" value="Ankyrin repeat-containing domain"/>
    <property type="match status" value="3"/>
</dbReference>
<dbReference type="InterPro" id="IPR036770">
    <property type="entry name" value="Ankyrin_rpt-contain_sf"/>
</dbReference>
<dbReference type="PANTHER" id="PTHR24141">
    <property type="entry name" value="2-5A-DEPENDENT RIBONUCLEASE"/>
    <property type="match status" value="1"/>
</dbReference>
<feature type="repeat" description="ANK" evidence="3">
    <location>
        <begin position="362"/>
        <end position="395"/>
    </location>
</feature>
<accession>A0A0B7K779</accession>
<feature type="repeat" description="ANK" evidence="3">
    <location>
        <begin position="561"/>
        <end position="593"/>
    </location>
</feature>
<dbReference type="SUPFAM" id="SSF48403">
    <property type="entry name" value="Ankyrin repeat"/>
    <property type="match status" value="2"/>
</dbReference>
<organism evidence="4">
    <name type="scientific">Bionectria ochroleuca</name>
    <name type="common">Gliocladium roseum</name>
    <dbReference type="NCBI Taxonomy" id="29856"/>
    <lineage>
        <taxon>Eukaryota</taxon>
        <taxon>Fungi</taxon>
        <taxon>Dikarya</taxon>
        <taxon>Ascomycota</taxon>
        <taxon>Pezizomycotina</taxon>
        <taxon>Sordariomycetes</taxon>
        <taxon>Hypocreomycetidae</taxon>
        <taxon>Hypocreales</taxon>
        <taxon>Bionectriaceae</taxon>
        <taxon>Clonostachys</taxon>
    </lineage>
</organism>
<dbReference type="EMBL" id="CDPU01000020">
    <property type="protein sequence ID" value="CEO50785.1"/>
    <property type="molecule type" value="Genomic_DNA"/>
</dbReference>
<dbReference type="PROSITE" id="PS50297">
    <property type="entry name" value="ANK_REP_REGION"/>
    <property type="match status" value="8"/>
</dbReference>
<proteinExistence type="predicted"/>
<feature type="repeat" description="ANK" evidence="3">
    <location>
        <begin position="462"/>
        <end position="494"/>
    </location>
</feature>
<keyword evidence="1" id="KW-0677">Repeat</keyword>
<reference evidence="4" key="1">
    <citation type="submission" date="2015-01" db="EMBL/GenBank/DDBJ databases">
        <authorList>
            <person name="Durling Mikael"/>
        </authorList>
    </citation>
    <scope>NUCLEOTIDE SEQUENCE</scope>
</reference>
<dbReference type="InterPro" id="IPR002110">
    <property type="entry name" value="Ankyrin_rpt"/>
</dbReference>
<keyword evidence="2 3" id="KW-0040">ANK repeat</keyword>
<dbReference type="PANTHER" id="PTHR24141:SF1">
    <property type="entry name" value="2-5A-DEPENDENT RIBONUCLEASE"/>
    <property type="match status" value="1"/>
</dbReference>
<protein>
    <submittedName>
        <fullName evidence="4">Uncharacterized protein</fullName>
    </submittedName>
</protein>
<dbReference type="Pfam" id="PF00023">
    <property type="entry name" value="Ank"/>
    <property type="match status" value="1"/>
</dbReference>
<feature type="repeat" description="ANK" evidence="3">
    <location>
        <begin position="396"/>
        <end position="428"/>
    </location>
</feature>
<evidence type="ECO:0000313" key="4">
    <source>
        <dbReference type="EMBL" id="CEO50785.1"/>
    </source>
</evidence>
<dbReference type="GO" id="GO:0006396">
    <property type="term" value="P:RNA processing"/>
    <property type="evidence" value="ECO:0007669"/>
    <property type="project" value="TreeGrafter"/>
</dbReference>
<feature type="repeat" description="ANK" evidence="3">
    <location>
        <begin position="528"/>
        <end position="560"/>
    </location>
</feature>
<feature type="repeat" description="ANK" evidence="3">
    <location>
        <begin position="594"/>
        <end position="626"/>
    </location>
</feature>
<feature type="repeat" description="ANK" evidence="3">
    <location>
        <begin position="329"/>
        <end position="361"/>
    </location>
</feature>
<dbReference type="SMART" id="SM00248">
    <property type="entry name" value="ANK"/>
    <property type="match status" value="15"/>
</dbReference>
<feature type="repeat" description="ANK" evidence="3">
    <location>
        <begin position="495"/>
        <end position="527"/>
    </location>
</feature>
<dbReference type="Pfam" id="PF12796">
    <property type="entry name" value="Ank_2"/>
    <property type="match status" value="4"/>
</dbReference>
<feature type="repeat" description="ANK" evidence="3">
    <location>
        <begin position="150"/>
        <end position="182"/>
    </location>
</feature>
<gene>
    <name evidence="4" type="ORF">BN869_000006843_1</name>
</gene>
<evidence type="ECO:0000256" key="3">
    <source>
        <dbReference type="PROSITE-ProRule" id="PRU00023"/>
    </source>
</evidence>
<evidence type="ECO:0000256" key="1">
    <source>
        <dbReference type="ARBA" id="ARBA00022737"/>
    </source>
</evidence>
<name>A0A0B7K779_BIOOC</name>
<evidence type="ECO:0000256" key="2">
    <source>
        <dbReference type="ARBA" id="ARBA00023043"/>
    </source>
</evidence>
<dbReference type="PROSITE" id="PS50088">
    <property type="entry name" value="ANK_REPEAT"/>
    <property type="match status" value="11"/>
</dbReference>
<feature type="repeat" description="ANK" evidence="3">
    <location>
        <begin position="429"/>
        <end position="461"/>
    </location>
</feature>
<feature type="repeat" description="ANK" evidence="3">
    <location>
        <begin position="229"/>
        <end position="261"/>
    </location>
</feature>